<dbReference type="OrthoDB" id="9800545at2"/>
<accession>A0A3D8ITX0</accession>
<dbReference type="Pfam" id="PF18257">
    <property type="entry name" value="DsbG_N"/>
    <property type="match status" value="1"/>
</dbReference>
<dbReference type="RefSeq" id="WP_115570342.1">
    <property type="nucleotide sequence ID" value="NZ_NXLT01000001.1"/>
</dbReference>
<evidence type="ECO:0000313" key="4">
    <source>
        <dbReference type="Proteomes" id="UP000256514"/>
    </source>
</evidence>
<proteinExistence type="predicted"/>
<reference evidence="3 4" key="1">
    <citation type="submission" date="2018-04" db="EMBL/GenBank/DDBJ databases">
        <title>Novel Campyloabacter and Helicobacter Species and Strains.</title>
        <authorList>
            <person name="Mannion A.J."/>
            <person name="Shen Z."/>
            <person name="Fox J.G."/>
        </authorList>
    </citation>
    <scope>NUCLEOTIDE SEQUENCE [LARGE SCALE GENOMIC DNA]</scope>
    <source>
        <strain evidence="3 4">MIT 12-6600</strain>
    </source>
</reference>
<keyword evidence="1" id="KW-0732">Signal</keyword>
<feature type="signal peptide" evidence="1">
    <location>
        <begin position="1"/>
        <end position="20"/>
    </location>
</feature>
<keyword evidence="3" id="KW-0413">Isomerase</keyword>
<evidence type="ECO:0000313" key="3">
    <source>
        <dbReference type="EMBL" id="RDU68386.1"/>
    </source>
</evidence>
<dbReference type="Proteomes" id="UP000256514">
    <property type="component" value="Unassembled WGS sequence"/>
</dbReference>
<dbReference type="Gene3D" id="3.10.450.520">
    <property type="match status" value="1"/>
</dbReference>
<comment type="caution">
    <text evidence="3">The sequence shown here is derived from an EMBL/GenBank/DDBJ whole genome shotgun (WGS) entry which is preliminary data.</text>
</comment>
<organism evidence="3 4">
    <name type="scientific">Helicobacter equorum</name>
    <dbReference type="NCBI Taxonomy" id="361872"/>
    <lineage>
        <taxon>Bacteria</taxon>
        <taxon>Pseudomonadati</taxon>
        <taxon>Campylobacterota</taxon>
        <taxon>Epsilonproteobacteria</taxon>
        <taxon>Campylobacterales</taxon>
        <taxon>Helicobacteraceae</taxon>
        <taxon>Helicobacter</taxon>
    </lineage>
</organism>
<dbReference type="GO" id="GO:0016853">
    <property type="term" value="F:isomerase activity"/>
    <property type="evidence" value="ECO:0007669"/>
    <property type="project" value="UniProtKB-KW"/>
</dbReference>
<gene>
    <name evidence="3" type="ORF">CQA54_00820</name>
</gene>
<feature type="domain" description="Disulfide isomerase DsbG N-terminal" evidence="2">
    <location>
        <begin position="27"/>
        <end position="111"/>
    </location>
</feature>
<sequence>MKAFAKALFLLFVCLNIATSASFENKLTALIKQRTSQDVKVLSVQNLKSSESLKLVIVQTGDLKVPLFATSDASLIFGATNVFFSQDLTDSADVANFIKQAQGSSQKVDNKEIAKFFQTLKPHEIVSLESTKQSSKITYIIADPNCPSCQKEIQNLQKYLKESNVYIVLVGFLGKDSALKSSMLRQRLAEQPNTQAKVALLQEVFKRGYELPKKYANDDFSDIMSLSERVSAVGINSVPYIYEKHQEP</sequence>
<dbReference type="Gene3D" id="3.40.30.10">
    <property type="entry name" value="Glutaredoxin"/>
    <property type="match status" value="1"/>
</dbReference>
<name>A0A3D8ITX0_9HELI</name>
<dbReference type="EMBL" id="NXLT01000001">
    <property type="protein sequence ID" value="RDU68386.1"/>
    <property type="molecule type" value="Genomic_DNA"/>
</dbReference>
<dbReference type="InterPro" id="IPR041556">
    <property type="entry name" value="DsbG_N"/>
</dbReference>
<keyword evidence="4" id="KW-1185">Reference proteome</keyword>
<feature type="chain" id="PRO_5017586233" evidence="1">
    <location>
        <begin position="21"/>
        <end position="248"/>
    </location>
</feature>
<evidence type="ECO:0000256" key="1">
    <source>
        <dbReference type="SAM" id="SignalP"/>
    </source>
</evidence>
<dbReference type="AlphaFoldDB" id="A0A3D8ITX0"/>
<evidence type="ECO:0000259" key="2">
    <source>
        <dbReference type="Pfam" id="PF18257"/>
    </source>
</evidence>
<dbReference type="InterPro" id="IPR036249">
    <property type="entry name" value="Thioredoxin-like_sf"/>
</dbReference>
<protein>
    <submittedName>
        <fullName evidence="3">Protein-disulfide isomerase</fullName>
    </submittedName>
</protein>
<dbReference type="SUPFAM" id="SSF52833">
    <property type="entry name" value="Thioredoxin-like"/>
    <property type="match status" value="1"/>
</dbReference>